<feature type="transmembrane region" description="Helical" evidence="6">
    <location>
        <begin position="305"/>
        <end position="327"/>
    </location>
</feature>
<keyword evidence="5 6" id="KW-0472">Membrane</keyword>
<dbReference type="InterPro" id="IPR052524">
    <property type="entry name" value="MFS_Cyanate_Porter"/>
</dbReference>
<feature type="transmembrane region" description="Helical" evidence="6">
    <location>
        <begin position="369"/>
        <end position="390"/>
    </location>
</feature>
<evidence type="ECO:0000259" key="7">
    <source>
        <dbReference type="PROSITE" id="PS50850"/>
    </source>
</evidence>
<evidence type="ECO:0000313" key="9">
    <source>
        <dbReference type="Proteomes" id="UP000244240"/>
    </source>
</evidence>
<dbReference type="PANTHER" id="PTHR23523:SF2">
    <property type="entry name" value="2-NITROIMIDAZOLE TRANSPORTER"/>
    <property type="match status" value="1"/>
</dbReference>
<dbReference type="EMBL" id="QBKR01000006">
    <property type="protein sequence ID" value="PTX61793.1"/>
    <property type="molecule type" value="Genomic_DNA"/>
</dbReference>
<dbReference type="Pfam" id="PF07690">
    <property type="entry name" value="MFS_1"/>
    <property type="match status" value="1"/>
</dbReference>
<comment type="subcellular location">
    <subcellularLocation>
        <location evidence="1">Cell membrane</location>
        <topology evidence="1">Multi-pass membrane protein</topology>
    </subcellularLocation>
</comment>
<dbReference type="InterPro" id="IPR036259">
    <property type="entry name" value="MFS_trans_sf"/>
</dbReference>
<feature type="transmembrane region" description="Helical" evidence="6">
    <location>
        <begin position="133"/>
        <end position="158"/>
    </location>
</feature>
<dbReference type="AlphaFoldDB" id="A0A2T6C0D6"/>
<dbReference type="GO" id="GO:0005886">
    <property type="term" value="C:plasma membrane"/>
    <property type="evidence" value="ECO:0007669"/>
    <property type="project" value="UniProtKB-SubCell"/>
</dbReference>
<evidence type="ECO:0000313" key="8">
    <source>
        <dbReference type="EMBL" id="PTX61793.1"/>
    </source>
</evidence>
<feature type="transmembrane region" description="Helical" evidence="6">
    <location>
        <begin position="80"/>
        <end position="97"/>
    </location>
</feature>
<feature type="transmembrane region" description="Helical" evidence="6">
    <location>
        <begin position="252"/>
        <end position="272"/>
    </location>
</feature>
<dbReference type="GO" id="GO:0022857">
    <property type="term" value="F:transmembrane transporter activity"/>
    <property type="evidence" value="ECO:0007669"/>
    <property type="project" value="InterPro"/>
</dbReference>
<dbReference type="OrthoDB" id="9797740at2"/>
<feature type="transmembrane region" description="Helical" evidence="6">
    <location>
        <begin position="281"/>
        <end position="299"/>
    </location>
</feature>
<evidence type="ECO:0000256" key="4">
    <source>
        <dbReference type="ARBA" id="ARBA00022989"/>
    </source>
</evidence>
<dbReference type="PANTHER" id="PTHR23523">
    <property type="match status" value="1"/>
</dbReference>
<name>A0A2T6C0D6_9BACL</name>
<evidence type="ECO:0000256" key="5">
    <source>
        <dbReference type="ARBA" id="ARBA00023136"/>
    </source>
</evidence>
<feature type="transmembrane region" description="Helical" evidence="6">
    <location>
        <begin position="164"/>
        <end position="185"/>
    </location>
</feature>
<sequence length="404" mass="41939">MANQEKGGTTAGILVSGVVFVAFNLRPALTSVGPLAGSIRGELGLPNLAIGMLTTLPLIVFGLLSPLAPKIGRRFGNERTILIGLIVLIAGIVIRSVSQTSGLFLGTLWVGVGIAICNVLLPGVIKERFPGKVGLMTSVYSTAMTTFAALGSGLSIPVAEGLELGWRGALGFWVIPAGIAAILWWPQLHVPGRSAALSPRETGSPGRRLWHSSLAWQVTGFMGLQSFAFYTTVAWLPIILQNRGMSVTDAGWLLSLALFVGVPATFVAPVLAERLPDQRGLAAGVSLLYFLGFAGLLAGEHDGGFVISSVLIGLAQGACVSLSFAFFGLRTATARQAAELSGMAQSAGYLLAAAGPSLIGWLFDATHSWTPPLTVLSAACLLMLLTGLGAGRNKQVDPPETEAG</sequence>
<comment type="caution">
    <text evidence="8">The sequence shown here is derived from an EMBL/GenBank/DDBJ whole genome shotgun (WGS) entry which is preliminary data.</text>
</comment>
<evidence type="ECO:0000256" key="6">
    <source>
        <dbReference type="SAM" id="Phobius"/>
    </source>
</evidence>
<dbReference type="SUPFAM" id="SSF103473">
    <property type="entry name" value="MFS general substrate transporter"/>
    <property type="match status" value="1"/>
</dbReference>
<reference evidence="8 9" key="1">
    <citation type="submission" date="2018-04" db="EMBL/GenBank/DDBJ databases">
        <title>Genomic Encyclopedia of Archaeal and Bacterial Type Strains, Phase II (KMG-II): from individual species to whole genera.</title>
        <authorList>
            <person name="Goeker M."/>
        </authorList>
    </citation>
    <scope>NUCLEOTIDE SEQUENCE [LARGE SCALE GENOMIC DNA]</scope>
    <source>
        <strain evidence="8 9">DSM 45787</strain>
    </source>
</reference>
<feature type="transmembrane region" description="Helical" evidence="6">
    <location>
        <begin position="7"/>
        <end position="25"/>
    </location>
</feature>
<evidence type="ECO:0000256" key="1">
    <source>
        <dbReference type="ARBA" id="ARBA00004651"/>
    </source>
</evidence>
<feature type="transmembrane region" description="Helical" evidence="6">
    <location>
        <begin position="214"/>
        <end position="240"/>
    </location>
</feature>
<feature type="transmembrane region" description="Helical" evidence="6">
    <location>
        <begin position="347"/>
        <end position="363"/>
    </location>
</feature>
<protein>
    <submittedName>
        <fullName evidence="8">CP family cyanate transporter-like MFS transporter</fullName>
    </submittedName>
</protein>
<organism evidence="8 9">
    <name type="scientific">Melghirimyces profundicolus</name>
    <dbReference type="NCBI Taxonomy" id="1242148"/>
    <lineage>
        <taxon>Bacteria</taxon>
        <taxon>Bacillati</taxon>
        <taxon>Bacillota</taxon>
        <taxon>Bacilli</taxon>
        <taxon>Bacillales</taxon>
        <taxon>Thermoactinomycetaceae</taxon>
        <taxon>Melghirimyces</taxon>
    </lineage>
</organism>
<feature type="transmembrane region" description="Helical" evidence="6">
    <location>
        <begin position="45"/>
        <end position="68"/>
    </location>
</feature>
<feature type="domain" description="Major facilitator superfamily (MFS) profile" evidence="7">
    <location>
        <begin position="10"/>
        <end position="395"/>
    </location>
</feature>
<keyword evidence="2" id="KW-0813">Transport</keyword>
<feature type="transmembrane region" description="Helical" evidence="6">
    <location>
        <begin position="103"/>
        <end position="121"/>
    </location>
</feature>
<keyword evidence="3 6" id="KW-0812">Transmembrane</keyword>
<dbReference type="PROSITE" id="PS50850">
    <property type="entry name" value="MFS"/>
    <property type="match status" value="1"/>
</dbReference>
<dbReference type="CDD" id="cd17339">
    <property type="entry name" value="MFS_NIMT_CynX_like"/>
    <property type="match status" value="1"/>
</dbReference>
<proteinExistence type="predicted"/>
<dbReference type="InterPro" id="IPR020846">
    <property type="entry name" value="MFS_dom"/>
</dbReference>
<dbReference type="Proteomes" id="UP000244240">
    <property type="component" value="Unassembled WGS sequence"/>
</dbReference>
<dbReference type="InterPro" id="IPR011701">
    <property type="entry name" value="MFS"/>
</dbReference>
<keyword evidence="9" id="KW-1185">Reference proteome</keyword>
<evidence type="ECO:0000256" key="2">
    <source>
        <dbReference type="ARBA" id="ARBA00022448"/>
    </source>
</evidence>
<accession>A0A2T6C0D6</accession>
<dbReference type="RefSeq" id="WP_108022419.1">
    <property type="nucleotide sequence ID" value="NZ_QBKR01000006.1"/>
</dbReference>
<evidence type="ECO:0000256" key="3">
    <source>
        <dbReference type="ARBA" id="ARBA00022692"/>
    </source>
</evidence>
<dbReference type="Gene3D" id="1.20.1250.20">
    <property type="entry name" value="MFS general substrate transporter like domains"/>
    <property type="match status" value="2"/>
</dbReference>
<gene>
    <name evidence="8" type="ORF">C8P63_10645</name>
</gene>
<keyword evidence="4 6" id="KW-1133">Transmembrane helix</keyword>